<reference evidence="1" key="1">
    <citation type="journal article" date="2020" name="Stud. Mycol.">
        <title>101 Dothideomycetes genomes: a test case for predicting lifestyles and emergence of pathogens.</title>
        <authorList>
            <person name="Haridas S."/>
            <person name="Albert R."/>
            <person name="Binder M."/>
            <person name="Bloem J."/>
            <person name="Labutti K."/>
            <person name="Salamov A."/>
            <person name="Andreopoulos B."/>
            <person name="Baker S."/>
            <person name="Barry K."/>
            <person name="Bills G."/>
            <person name="Bluhm B."/>
            <person name="Cannon C."/>
            <person name="Castanera R."/>
            <person name="Culley D."/>
            <person name="Daum C."/>
            <person name="Ezra D."/>
            <person name="Gonzalez J."/>
            <person name="Henrissat B."/>
            <person name="Kuo A."/>
            <person name="Liang C."/>
            <person name="Lipzen A."/>
            <person name="Lutzoni F."/>
            <person name="Magnuson J."/>
            <person name="Mondo S."/>
            <person name="Nolan M."/>
            <person name="Ohm R."/>
            <person name="Pangilinan J."/>
            <person name="Park H.-J."/>
            <person name="Ramirez L."/>
            <person name="Alfaro M."/>
            <person name="Sun H."/>
            <person name="Tritt A."/>
            <person name="Yoshinaga Y."/>
            <person name="Zwiers L.-H."/>
            <person name="Turgeon B."/>
            <person name="Goodwin S."/>
            <person name="Spatafora J."/>
            <person name="Crous P."/>
            <person name="Grigoriev I."/>
        </authorList>
    </citation>
    <scope>NUCLEOTIDE SEQUENCE</scope>
    <source>
        <strain evidence="1">ATCC 36951</strain>
    </source>
</reference>
<accession>A0A6A6C3J2</accession>
<protein>
    <recommendedName>
        <fullName evidence="3">Methyltransferase type 11 domain-containing protein</fullName>
    </recommendedName>
</protein>
<dbReference type="AlphaFoldDB" id="A0A6A6C3J2"/>
<proteinExistence type="predicted"/>
<dbReference type="RefSeq" id="XP_033662596.1">
    <property type="nucleotide sequence ID" value="XM_033814004.1"/>
</dbReference>
<evidence type="ECO:0000313" key="1">
    <source>
        <dbReference type="EMBL" id="KAF2161707.1"/>
    </source>
</evidence>
<gene>
    <name evidence="1" type="ORF">M409DRAFT_58791</name>
</gene>
<sequence>MDAILASLTEQPKHFPDCCCAISSTLISTLLARLPRGEASLVLSIGAGSGMLEEILRRTSLPESLNLFGIEVDKCPNKYLPEDRMLRVPSTTDLHHDGLMAEIFLFVYPRKSSLISAHLQAFVRGALQTVFLITSRHEWVEFAPILERAFSNVEIIQDCGLPAYEVLAIASRPLLAPLVPEAG</sequence>
<organism evidence="1 2">
    <name type="scientific">Zasmidium cellare ATCC 36951</name>
    <dbReference type="NCBI Taxonomy" id="1080233"/>
    <lineage>
        <taxon>Eukaryota</taxon>
        <taxon>Fungi</taxon>
        <taxon>Dikarya</taxon>
        <taxon>Ascomycota</taxon>
        <taxon>Pezizomycotina</taxon>
        <taxon>Dothideomycetes</taxon>
        <taxon>Dothideomycetidae</taxon>
        <taxon>Mycosphaerellales</taxon>
        <taxon>Mycosphaerellaceae</taxon>
        <taxon>Zasmidium</taxon>
    </lineage>
</organism>
<dbReference type="GeneID" id="54567276"/>
<keyword evidence="2" id="KW-1185">Reference proteome</keyword>
<name>A0A6A6C3J2_ZASCE</name>
<evidence type="ECO:0008006" key="3">
    <source>
        <dbReference type="Google" id="ProtNLM"/>
    </source>
</evidence>
<dbReference type="OrthoDB" id="2151982at2759"/>
<evidence type="ECO:0000313" key="2">
    <source>
        <dbReference type="Proteomes" id="UP000799537"/>
    </source>
</evidence>
<dbReference type="Proteomes" id="UP000799537">
    <property type="component" value="Unassembled WGS sequence"/>
</dbReference>
<dbReference type="EMBL" id="ML993617">
    <property type="protein sequence ID" value="KAF2161707.1"/>
    <property type="molecule type" value="Genomic_DNA"/>
</dbReference>